<evidence type="ECO:0000259" key="2">
    <source>
        <dbReference type="Pfam" id="PF14274"/>
    </source>
</evidence>
<organism evidence="4 5">
    <name type="scientific">Bacteroides faecichinchillae</name>
    <dbReference type="NCBI Taxonomy" id="871325"/>
    <lineage>
        <taxon>Bacteria</taxon>
        <taxon>Pseudomonadati</taxon>
        <taxon>Bacteroidota</taxon>
        <taxon>Bacteroidia</taxon>
        <taxon>Bacteroidales</taxon>
        <taxon>Bacteroidaceae</taxon>
        <taxon>Bacteroides</taxon>
    </lineage>
</organism>
<dbReference type="InterPro" id="IPR025371">
    <property type="entry name" value="BT_3044-like_C"/>
</dbReference>
<dbReference type="STRING" id="871325.SAMN05444349_12245"/>
<dbReference type="AlphaFoldDB" id="A0A1M5C576"/>
<keyword evidence="5" id="KW-1185">Reference proteome</keyword>
<accession>A0A1M5C576</accession>
<evidence type="ECO:0000259" key="3">
    <source>
        <dbReference type="Pfam" id="PF16343"/>
    </source>
</evidence>
<gene>
    <name evidence="4" type="ORF">SAMN05444349_12245</name>
</gene>
<evidence type="ECO:0000313" key="5">
    <source>
        <dbReference type="Proteomes" id="UP000184436"/>
    </source>
</evidence>
<protein>
    <recommendedName>
        <fullName evidence="6">DUF4973 domain-containing protein</fullName>
    </recommendedName>
</protein>
<feature type="signal peptide" evidence="1">
    <location>
        <begin position="1"/>
        <end position="19"/>
    </location>
</feature>
<dbReference type="OrthoDB" id="1032166at2"/>
<feature type="domain" description="BT-3044-like C-terminal" evidence="2">
    <location>
        <begin position="166"/>
        <end position="321"/>
    </location>
</feature>
<dbReference type="InterPro" id="IPR032509">
    <property type="entry name" value="DUF4973"/>
</dbReference>
<evidence type="ECO:0000256" key="1">
    <source>
        <dbReference type="SAM" id="SignalP"/>
    </source>
</evidence>
<dbReference type="PROSITE" id="PS51257">
    <property type="entry name" value="PROKAR_LIPOPROTEIN"/>
    <property type="match status" value="1"/>
</dbReference>
<dbReference type="Gene3D" id="2.40.128.440">
    <property type="entry name" value="Uncharacterised protein PF14274, DUF4361"/>
    <property type="match status" value="1"/>
</dbReference>
<dbReference type="RefSeq" id="WP_073350005.1">
    <property type="nucleotide sequence ID" value="NZ_FQVD01000022.1"/>
</dbReference>
<dbReference type="Proteomes" id="UP000184436">
    <property type="component" value="Unassembled WGS sequence"/>
</dbReference>
<name>A0A1M5C576_9BACE</name>
<dbReference type="Gene3D" id="2.60.40.1740">
    <property type="entry name" value="hypothetical protein (bacova_03559)"/>
    <property type="match status" value="1"/>
</dbReference>
<feature type="chain" id="PRO_5030031323" description="DUF4973 domain-containing protein" evidence="1">
    <location>
        <begin position="20"/>
        <end position="339"/>
    </location>
</feature>
<feature type="domain" description="DUF4973" evidence="3">
    <location>
        <begin position="24"/>
        <end position="154"/>
    </location>
</feature>
<dbReference type="Pfam" id="PF14274">
    <property type="entry name" value="BT_3044-like_C"/>
    <property type="match status" value="1"/>
</dbReference>
<dbReference type="Pfam" id="PF16343">
    <property type="entry name" value="DUF4973"/>
    <property type="match status" value="1"/>
</dbReference>
<keyword evidence="1" id="KW-0732">Signal</keyword>
<evidence type="ECO:0008006" key="6">
    <source>
        <dbReference type="Google" id="ProtNLM"/>
    </source>
</evidence>
<dbReference type="EMBL" id="FQVD01000022">
    <property type="protein sequence ID" value="SHF49830.1"/>
    <property type="molecule type" value="Genomic_DNA"/>
</dbReference>
<sequence>MRKLYILGMMLGVSAMFSACNDEWKDELYQQTISFKAPVGDNGLSEIYVRYQPNGAGIYQLPVIVSGSKTNNRDVDVKISVDEDTLRTLNQARFPADRQDIWYVPLAEKHYSFESNVCHIPAGESIKLYPINFNFTGLELDDKYVLPLTIEEDPSYMPNKYKGRYKALLGVNLFNNYSGTYNTTLMNIYIEGTSSDPAKVDTRVARVVNENTIFFYAGSTWKEDEERSRYKVFVEFQEGTKDADGTIKGKLRVYGSPDEIGEKKTNIEPLGECTYEKRVVQHETIKYMERHLTTLELSYKYTDVTSNKKYPMTYEVKGSMTMERQINPLIPDEDQAIEW</sequence>
<evidence type="ECO:0000313" key="4">
    <source>
        <dbReference type="EMBL" id="SHF49830.1"/>
    </source>
</evidence>
<proteinExistence type="predicted"/>
<reference evidence="4 5" key="1">
    <citation type="submission" date="2016-11" db="EMBL/GenBank/DDBJ databases">
        <authorList>
            <person name="Jaros S."/>
            <person name="Januszkiewicz K."/>
            <person name="Wedrychowicz H."/>
        </authorList>
    </citation>
    <scope>NUCLEOTIDE SEQUENCE [LARGE SCALE GENOMIC DNA]</scope>
    <source>
        <strain evidence="4 5">DSM 26883</strain>
    </source>
</reference>